<evidence type="ECO:0000313" key="7">
    <source>
        <dbReference type="Proteomes" id="UP000054058"/>
    </source>
</evidence>
<organism evidence="6 7">
    <name type="scientific">Marinomonas ushuaiensis DSM 15871</name>
    <dbReference type="NCBI Taxonomy" id="1122207"/>
    <lineage>
        <taxon>Bacteria</taxon>
        <taxon>Pseudomonadati</taxon>
        <taxon>Pseudomonadota</taxon>
        <taxon>Gammaproteobacteria</taxon>
        <taxon>Oceanospirillales</taxon>
        <taxon>Oceanospirillaceae</taxon>
        <taxon>Marinomonas</taxon>
    </lineage>
</organism>
<dbReference type="PANTHER" id="PTHR10250">
    <property type="entry name" value="MICROSOMAL GLUTATHIONE S-TRANSFERASE"/>
    <property type="match status" value="1"/>
</dbReference>
<dbReference type="InterPro" id="IPR001129">
    <property type="entry name" value="Membr-assoc_MAPEG"/>
</dbReference>
<dbReference type="GO" id="GO:0016020">
    <property type="term" value="C:membrane"/>
    <property type="evidence" value="ECO:0007669"/>
    <property type="project" value="UniProtKB-SubCell"/>
</dbReference>
<feature type="transmembrane region" description="Helical" evidence="5">
    <location>
        <begin position="6"/>
        <end position="27"/>
    </location>
</feature>
<comment type="caution">
    <text evidence="6">The sequence shown here is derived from an EMBL/GenBank/DDBJ whole genome shotgun (WGS) entry which is preliminary data.</text>
</comment>
<dbReference type="InterPro" id="IPR023352">
    <property type="entry name" value="MAPEG-like_dom_sf"/>
</dbReference>
<reference evidence="6 7" key="1">
    <citation type="submission" date="2014-01" db="EMBL/GenBank/DDBJ databases">
        <title>Marinomonas ushuaiensis DSM 15871 Genome Sequencing.</title>
        <authorList>
            <person name="Lai Q."/>
            <person name="Shao Z.S."/>
        </authorList>
    </citation>
    <scope>NUCLEOTIDE SEQUENCE [LARGE SCALE GENOMIC DNA]</scope>
    <source>
        <strain evidence="6 7">DSM 15871</strain>
    </source>
</reference>
<dbReference type="OrthoDB" id="464934at2"/>
<dbReference type="Gene3D" id="1.20.120.550">
    <property type="entry name" value="Membrane associated eicosanoid/glutathione metabolism-like domain"/>
    <property type="match status" value="1"/>
</dbReference>
<dbReference type="PATRIC" id="fig|1122207.3.peg.2786"/>
<keyword evidence="7" id="KW-1185">Reference proteome</keyword>
<dbReference type="GO" id="GO:0004602">
    <property type="term" value="F:glutathione peroxidase activity"/>
    <property type="evidence" value="ECO:0007669"/>
    <property type="project" value="TreeGrafter"/>
</dbReference>
<dbReference type="RefSeq" id="WP_036163456.1">
    <property type="nucleotide sequence ID" value="NZ_JAMB01000015.1"/>
</dbReference>
<name>X7E3G5_9GAMM</name>
<gene>
    <name evidence="6" type="ORF">MUS1_05840</name>
</gene>
<dbReference type="InterPro" id="IPR050997">
    <property type="entry name" value="MAPEG"/>
</dbReference>
<evidence type="ECO:0000256" key="5">
    <source>
        <dbReference type="SAM" id="Phobius"/>
    </source>
</evidence>
<evidence type="ECO:0000256" key="4">
    <source>
        <dbReference type="ARBA" id="ARBA00023136"/>
    </source>
</evidence>
<protein>
    <submittedName>
        <fullName evidence="6">Membrane protein</fullName>
    </submittedName>
</protein>
<proteinExistence type="predicted"/>
<dbReference type="Pfam" id="PF01124">
    <property type="entry name" value="MAPEG"/>
    <property type="match status" value="1"/>
</dbReference>
<feature type="transmembrane region" description="Helical" evidence="5">
    <location>
        <begin position="48"/>
        <end position="67"/>
    </location>
</feature>
<sequence length="131" mass="14674">MQYVELIIITSVLQFFFFAVMTGKARIKYGIKAPAISGHEGFERMYRVQMNTLEMLVMFIPAIFIASNYWSTSLVSSLGLVYLVGRFIYWLAYVKDPASRTVGFMLSMLPSLALIILSIVGIIMSLAGIQA</sequence>
<dbReference type="GO" id="GO:0004364">
    <property type="term" value="F:glutathione transferase activity"/>
    <property type="evidence" value="ECO:0007669"/>
    <property type="project" value="TreeGrafter"/>
</dbReference>
<evidence type="ECO:0000313" key="6">
    <source>
        <dbReference type="EMBL" id="ETX09718.1"/>
    </source>
</evidence>
<dbReference type="PANTHER" id="PTHR10250:SF15">
    <property type="entry name" value="MICROSOMAL GLUTATHIONE S-TRANSFERASE-RELATED"/>
    <property type="match status" value="1"/>
</dbReference>
<dbReference type="Proteomes" id="UP000054058">
    <property type="component" value="Unassembled WGS sequence"/>
</dbReference>
<keyword evidence="3 5" id="KW-1133">Transmembrane helix</keyword>
<dbReference type="STRING" id="1122207.MUS1_05840"/>
<evidence type="ECO:0000256" key="2">
    <source>
        <dbReference type="ARBA" id="ARBA00022692"/>
    </source>
</evidence>
<keyword evidence="4 5" id="KW-0472">Membrane</keyword>
<keyword evidence="2 5" id="KW-0812">Transmembrane</keyword>
<dbReference type="EMBL" id="JAMB01000015">
    <property type="protein sequence ID" value="ETX09718.1"/>
    <property type="molecule type" value="Genomic_DNA"/>
</dbReference>
<feature type="transmembrane region" description="Helical" evidence="5">
    <location>
        <begin position="104"/>
        <end position="129"/>
    </location>
</feature>
<comment type="subcellular location">
    <subcellularLocation>
        <location evidence="1">Membrane</location>
        <topology evidence="1">Multi-pass membrane protein</topology>
    </subcellularLocation>
</comment>
<feature type="transmembrane region" description="Helical" evidence="5">
    <location>
        <begin position="73"/>
        <end position="92"/>
    </location>
</feature>
<accession>X7E3G5</accession>
<evidence type="ECO:0000256" key="3">
    <source>
        <dbReference type="ARBA" id="ARBA00022989"/>
    </source>
</evidence>
<dbReference type="SUPFAM" id="SSF161084">
    <property type="entry name" value="MAPEG domain-like"/>
    <property type="match status" value="1"/>
</dbReference>
<dbReference type="eggNOG" id="COG3788">
    <property type="taxonomic scope" value="Bacteria"/>
</dbReference>
<evidence type="ECO:0000256" key="1">
    <source>
        <dbReference type="ARBA" id="ARBA00004141"/>
    </source>
</evidence>
<dbReference type="GO" id="GO:0006691">
    <property type="term" value="P:leukotriene metabolic process"/>
    <property type="evidence" value="ECO:0007669"/>
    <property type="project" value="UniProtKB-ARBA"/>
</dbReference>
<dbReference type="AlphaFoldDB" id="X7E3G5"/>